<dbReference type="InterPro" id="IPR014158">
    <property type="entry name" value="T4SS_VirB5"/>
</dbReference>
<dbReference type="Proteomes" id="UP000250671">
    <property type="component" value="Unassembled WGS sequence"/>
</dbReference>
<feature type="signal peptide" evidence="2">
    <location>
        <begin position="1"/>
        <end position="22"/>
    </location>
</feature>
<dbReference type="SUPFAM" id="SSF101082">
    <property type="entry name" value="Typo IV secretion system protein TraC"/>
    <property type="match status" value="1"/>
</dbReference>
<keyword evidence="3" id="KW-0614">Plasmid</keyword>
<sequence length="214" mass="23357">MKLKKLALVLAIAGSLNAVSYAGVPVSVVADPQAWTAHLEDMAKYVEQIKQLENQFKQQVKQYESMTSARGLANVINSQYDTDALSGINTDSILRDSGINSASDFKLPEDVAELYDTAAKNAATYAGQASRSLEQAQSRFTELSGLVRRVNTATDPKEVMDLNARIGAEQAFLQNEVGKLQVLQQTAQANDALYQQKVKQMAVQSSGSLRNVNW</sequence>
<dbReference type="EMBL" id="KR779901">
    <property type="protein sequence ID" value="ALG88830.1"/>
    <property type="molecule type" value="Genomic_DNA"/>
</dbReference>
<dbReference type="InterPro" id="IPR023220">
    <property type="entry name" value="T4SS_VirB5-domain"/>
</dbReference>
<evidence type="ECO:0000256" key="2">
    <source>
        <dbReference type="SAM" id="SignalP"/>
    </source>
</evidence>
<evidence type="ECO:0000313" key="5">
    <source>
        <dbReference type="EMBL" id="SQP88068.1"/>
    </source>
</evidence>
<dbReference type="CDD" id="cd14262">
    <property type="entry name" value="VirB5_like"/>
    <property type="match status" value="1"/>
</dbReference>
<keyword evidence="1" id="KW-0175">Coiled coil</keyword>
<organism evidence="3">
    <name type="scientific">Escherichia coli</name>
    <dbReference type="NCBI Taxonomy" id="562"/>
    <lineage>
        <taxon>Bacteria</taxon>
        <taxon>Pseudomonadati</taxon>
        <taxon>Pseudomonadota</taxon>
        <taxon>Gammaproteobacteria</taxon>
        <taxon>Enterobacterales</taxon>
        <taxon>Enterobacteriaceae</taxon>
        <taxon>Escherichia</taxon>
    </lineage>
</organism>
<reference evidence="4" key="2">
    <citation type="journal article" date="2015" name="Antimicrob. Agents Chemother.">
        <title>Characterization of a cfr-carrying plasmid from porcine Escherichia coli that closely resembles plasmid pEA3 from the plant pathogen Erwinia amylovora.</title>
        <authorList>
            <person name="Zhang R."/>
            <person name="Sun B."/>
            <person name="Wang Y."/>
            <person name="Lei L."/>
            <person name="Schwarz S."/>
            <person name="Wu C."/>
        </authorList>
    </citation>
    <scope>NUCLEOTIDE SEQUENCE</scope>
    <source>
        <strain evidence="4">FSEC-01</strain>
        <plasmid evidence="4">pFSEC-01</plasmid>
    </source>
</reference>
<dbReference type="EMBL" id="UCZA01000042">
    <property type="protein sequence ID" value="SQP88068.1"/>
    <property type="molecule type" value="Genomic_DNA"/>
</dbReference>
<name>A0A0C5PBX1_ECOLX</name>
<geneLocation type="plasmid" evidence="3">
    <name>pHNFP671</name>
</geneLocation>
<dbReference type="EMBL" id="KP324830">
    <property type="protein sequence ID" value="AJQ17289.1"/>
    <property type="molecule type" value="Genomic_DNA"/>
</dbReference>
<protein>
    <submittedName>
        <fullName evidence="3">Minor pilin of type IV secretion complex,VirB5</fullName>
    </submittedName>
    <submittedName>
        <fullName evidence="5">P-type DNA transfer protein VirB5</fullName>
    </submittedName>
</protein>
<evidence type="ECO:0000313" key="3">
    <source>
        <dbReference type="EMBL" id="AJQ17289.1"/>
    </source>
</evidence>
<gene>
    <name evidence="5" type="ORF">SAMEA3752557_04900</name>
</gene>
<feature type="coiled-coil region" evidence="1">
    <location>
        <begin position="42"/>
        <end position="69"/>
    </location>
</feature>
<reference evidence="3" key="1">
    <citation type="submission" date="2014-12" db="EMBL/GenBank/DDBJ databases">
        <title>Detection a broad host range IncP plasmid carrying cfr gene from extended-spectrum cephalosporin-resistant Escherichia coli.</title>
        <authorList>
            <person name="Liu X.-Q."/>
            <person name="Liu J.-H."/>
            <person name="Zeng Z.-l."/>
        </authorList>
    </citation>
    <scope>NUCLEOTIDE SEQUENCE</scope>
    <source>
        <strain evidence="3">FP671</strain>
        <plasmid evidence="3">pHNFP671</plasmid>
    </source>
</reference>
<feature type="chain" id="PRO_5008465316" evidence="2">
    <location>
        <begin position="23"/>
        <end position="214"/>
    </location>
</feature>
<evidence type="ECO:0000256" key="1">
    <source>
        <dbReference type="SAM" id="Coils"/>
    </source>
</evidence>
<dbReference type="Gene3D" id="1.20.58.430">
    <property type="entry name" value="Type IV secretion system, VirB5-domain"/>
    <property type="match status" value="1"/>
</dbReference>
<dbReference type="RefSeq" id="WP_000768506.1">
    <property type="nucleotide sequence ID" value="NZ_BFSQ01000021.1"/>
</dbReference>
<geneLocation type="plasmid" evidence="4">
    <name>pFSEC-01</name>
</geneLocation>
<accession>A0A0C5PBX1</accession>
<reference evidence="5 6" key="3">
    <citation type="submission" date="2018-06" db="EMBL/GenBank/DDBJ databases">
        <authorList>
            <consortium name="Pathogen Informatics"/>
            <person name="Doyle S."/>
        </authorList>
    </citation>
    <scope>NUCLEOTIDE SEQUENCE [LARGE SCALE GENOMIC DNA]</scope>
    <source>
        <strain evidence="5 6">VREC0535</strain>
    </source>
</reference>
<dbReference type="Pfam" id="PF07996">
    <property type="entry name" value="T4SS"/>
    <property type="match status" value="1"/>
</dbReference>
<evidence type="ECO:0000313" key="4">
    <source>
        <dbReference type="EMBL" id="ALG88830.1"/>
    </source>
</evidence>
<keyword evidence="2" id="KW-0732">Signal</keyword>
<proteinExistence type="predicted"/>
<dbReference type="AlphaFoldDB" id="A0A0C5PBX1"/>
<evidence type="ECO:0000313" key="6">
    <source>
        <dbReference type="Proteomes" id="UP000250671"/>
    </source>
</evidence>